<evidence type="ECO:0000313" key="1">
    <source>
        <dbReference type="EMBL" id="OHT07903.1"/>
    </source>
</evidence>
<gene>
    <name evidence="1" type="ORF">TRFO_05007</name>
</gene>
<protein>
    <recommendedName>
        <fullName evidence="3">DUF3447 domain-containing protein</fullName>
    </recommendedName>
</protein>
<dbReference type="RefSeq" id="XP_068361039.1">
    <property type="nucleotide sequence ID" value="XM_068492232.1"/>
</dbReference>
<name>A0A1J4K918_9EUKA</name>
<dbReference type="VEuPathDB" id="TrichDB:TRFO_05007"/>
<keyword evidence="2" id="KW-1185">Reference proteome</keyword>
<organism evidence="1 2">
    <name type="scientific">Tritrichomonas foetus</name>
    <dbReference type="NCBI Taxonomy" id="1144522"/>
    <lineage>
        <taxon>Eukaryota</taxon>
        <taxon>Metamonada</taxon>
        <taxon>Parabasalia</taxon>
        <taxon>Tritrichomonadida</taxon>
        <taxon>Tritrichomonadidae</taxon>
        <taxon>Tritrichomonas</taxon>
    </lineage>
</organism>
<dbReference type="EMBL" id="MLAK01000682">
    <property type="protein sequence ID" value="OHT07903.1"/>
    <property type="molecule type" value="Genomic_DNA"/>
</dbReference>
<sequence length="415" mass="49865">MIGIEQLERDIGILQILQHLVISTLKCEDDQITELFDFFDEISISQHFSIYDGFLRLLVHLSIYFSISLDQEKSQRNQQIFLDILKELISKHSLKDTFSQILLFHIFKKNKHFLLFLVEEGIIDFDFLINNELYKIKNSHLYLFFVPEINNFMNYMEDEDFKIDNFYKKFINAVKRSYCLIDQDDETSSKREKDSESEFQFDFEQLKNRRKEIHSPEEIARIIREDNLDLFLQYISKRDQFNINSRIKSSLFENNEDINNEGKGISLLEYSMAFHSINIFRYLWINKAKYSKESLQYCIIGGNFEIFHILETESKFKFDQNCHFKSIEYLQNEIHEYFLNSTSPKLNQIHRSYLLDCYSKIPNFDFHSQNFASISQIPHGKMQKLLFCQLSTFYFFYDFIVHHPYIDINKKSNSV</sequence>
<comment type="caution">
    <text evidence="1">The sequence shown here is derived from an EMBL/GenBank/DDBJ whole genome shotgun (WGS) entry which is preliminary data.</text>
</comment>
<evidence type="ECO:0000313" key="2">
    <source>
        <dbReference type="Proteomes" id="UP000179807"/>
    </source>
</evidence>
<evidence type="ECO:0008006" key="3">
    <source>
        <dbReference type="Google" id="ProtNLM"/>
    </source>
</evidence>
<dbReference type="PANTHER" id="PTHR24159:SF5">
    <property type="entry name" value="ANK_REP_REGION DOMAIN-CONTAINING PROTEIN"/>
    <property type="match status" value="1"/>
</dbReference>
<dbReference type="AlphaFoldDB" id="A0A1J4K918"/>
<reference evidence="1" key="1">
    <citation type="submission" date="2016-10" db="EMBL/GenBank/DDBJ databases">
        <authorList>
            <person name="Benchimol M."/>
            <person name="Almeida L.G."/>
            <person name="Vasconcelos A.T."/>
            <person name="Perreira-Neves A."/>
            <person name="Rosa I.A."/>
            <person name="Tasca T."/>
            <person name="Bogo M.R."/>
            <person name="de Souza W."/>
        </authorList>
    </citation>
    <scope>NUCLEOTIDE SEQUENCE [LARGE SCALE GENOMIC DNA]</scope>
    <source>
        <strain evidence="1">K</strain>
    </source>
</reference>
<dbReference type="GeneID" id="94826936"/>
<dbReference type="PANTHER" id="PTHR24159">
    <property type="match status" value="1"/>
</dbReference>
<dbReference type="Proteomes" id="UP000179807">
    <property type="component" value="Unassembled WGS sequence"/>
</dbReference>
<proteinExistence type="predicted"/>
<accession>A0A1J4K918</accession>